<keyword evidence="1" id="KW-0472">Membrane</keyword>
<accession>A0A9I9E5V2</accession>
<evidence type="ECO:0000256" key="1">
    <source>
        <dbReference type="SAM" id="Phobius"/>
    </source>
</evidence>
<evidence type="ECO:0000313" key="2">
    <source>
        <dbReference type="EnsemblPlants" id="MELO3C029199.2.1"/>
    </source>
</evidence>
<dbReference type="EnsemblPlants" id="MELO3C029199.2.1">
    <property type="protein sequence ID" value="MELO3C029199.2.1"/>
    <property type="gene ID" value="MELO3C029199.2"/>
</dbReference>
<protein>
    <submittedName>
        <fullName evidence="2">Uncharacterized protein</fullName>
    </submittedName>
</protein>
<dbReference type="Gramene" id="MELO3C029199.2.1">
    <property type="protein sequence ID" value="MELO3C029199.2.1"/>
    <property type="gene ID" value="MELO3C029199.2"/>
</dbReference>
<proteinExistence type="predicted"/>
<reference evidence="2" key="1">
    <citation type="submission" date="2023-03" db="UniProtKB">
        <authorList>
            <consortium name="EnsemblPlants"/>
        </authorList>
    </citation>
    <scope>IDENTIFICATION</scope>
</reference>
<keyword evidence="1" id="KW-1133">Transmembrane helix</keyword>
<name>A0A9I9E5V2_CUCME</name>
<keyword evidence="1" id="KW-0812">Transmembrane</keyword>
<dbReference type="AlphaFoldDB" id="A0A9I9E5V2"/>
<feature type="transmembrane region" description="Helical" evidence="1">
    <location>
        <begin position="46"/>
        <end position="67"/>
    </location>
</feature>
<organism evidence="2">
    <name type="scientific">Cucumis melo</name>
    <name type="common">Muskmelon</name>
    <dbReference type="NCBI Taxonomy" id="3656"/>
    <lineage>
        <taxon>Eukaryota</taxon>
        <taxon>Viridiplantae</taxon>
        <taxon>Streptophyta</taxon>
        <taxon>Embryophyta</taxon>
        <taxon>Tracheophyta</taxon>
        <taxon>Spermatophyta</taxon>
        <taxon>Magnoliopsida</taxon>
        <taxon>eudicotyledons</taxon>
        <taxon>Gunneridae</taxon>
        <taxon>Pentapetalae</taxon>
        <taxon>rosids</taxon>
        <taxon>fabids</taxon>
        <taxon>Cucurbitales</taxon>
        <taxon>Cucurbitaceae</taxon>
        <taxon>Benincaseae</taxon>
        <taxon>Cucumis</taxon>
    </lineage>
</organism>
<sequence>MISRITIISIWLQRSLKKTILTRADLGLPDAYINGDFSFVDKDEDLLIFFLFTVWNIEFGFVMFLHFTKYLLNSIVYEMSWNNTPHTEVHHVNNNYPYNTVGSFLEYFEGLSYDHFERLRLAQAVTAMVQQAMQYIDETPDIETKIGYNYSRIKRAQLIKKLRWLKETTGVKILRSLVKRRLIQGAHIANSS</sequence>